<evidence type="ECO:0000313" key="2">
    <source>
        <dbReference type="EMBL" id="PZG14262.1"/>
    </source>
</evidence>
<keyword evidence="2" id="KW-0482">Metalloprotease</keyword>
<keyword evidence="2" id="KW-0378">Hydrolase</keyword>
<dbReference type="PANTHER" id="PTHR36844:SF1">
    <property type="entry name" value="PROTEASE PRSW"/>
    <property type="match status" value="1"/>
</dbReference>
<dbReference type="GO" id="GO:0008237">
    <property type="term" value="F:metallopeptidase activity"/>
    <property type="evidence" value="ECO:0007669"/>
    <property type="project" value="UniProtKB-KW"/>
</dbReference>
<dbReference type="AlphaFoldDB" id="A0A2W2DQP0"/>
<dbReference type="GO" id="GO:0006508">
    <property type="term" value="P:proteolysis"/>
    <property type="evidence" value="ECO:0007669"/>
    <property type="project" value="UniProtKB-KW"/>
</dbReference>
<keyword evidence="1" id="KW-0472">Membrane</keyword>
<accession>A0A2W2DQP0</accession>
<evidence type="ECO:0000256" key="1">
    <source>
        <dbReference type="SAM" id="Phobius"/>
    </source>
</evidence>
<feature type="transmembrane region" description="Helical" evidence="1">
    <location>
        <begin position="178"/>
        <end position="198"/>
    </location>
</feature>
<feature type="transmembrane region" description="Helical" evidence="1">
    <location>
        <begin position="100"/>
        <end position="122"/>
    </location>
</feature>
<feature type="transmembrane region" description="Helical" evidence="1">
    <location>
        <begin position="68"/>
        <end position="88"/>
    </location>
</feature>
<feature type="transmembrane region" description="Helical" evidence="1">
    <location>
        <begin position="34"/>
        <end position="56"/>
    </location>
</feature>
<protein>
    <submittedName>
        <fullName evidence="2">PrsW family intramembrane metalloprotease</fullName>
    </submittedName>
</protein>
<keyword evidence="3" id="KW-1185">Reference proteome</keyword>
<dbReference type="Proteomes" id="UP000248924">
    <property type="component" value="Unassembled WGS sequence"/>
</dbReference>
<reference evidence="2 3" key="1">
    <citation type="submission" date="2018-01" db="EMBL/GenBank/DDBJ databases">
        <title>Draft genome sequence of Jishengella sp. NA12.</title>
        <authorList>
            <person name="Sahin N."/>
            <person name="Ay H."/>
            <person name="Saygin H."/>
        </authorList>
    </citation>
    <scope>NUCLEOTIDE SEQUENCE [LARGE SCALE GENOMIC DNA]</scope>
    <source>
        <strain evidence="2 3">NA12</strain>
    </source>
</reference>
<feature type="transmembrane region" description="Helical" evidence="1">
    <location>
        <begin position="134"/>
        <end position="158"/>
    </location>
</feature>
<feature type="transmembrane region" description="Helical" evidence="1">
    <location>
        <begin position="7"/>
        <end position="28"/>
    </location>
</feature>
<comment type="caution">
    <text evidence="2">The sequence shown here is derived from an EMBL/GenBank/DDBJ whole genome shotgun (WGS) entry which is preliminary data.</text>
</comment>
<keyword evidence="1" id="KW-0812">Transmembrane</keyword>
<dbReference type="OrthoDB" id="5141135at2"/>
<dbReference type="PANTHER" id="PTHR36844">
    <property type="entry name" value="PROTEASE PRSW"/>
    <property type="match status" value="1"/>
</dbReference>
<sequence length="272" mass="28535">MATVGRRWAWLVVLLVGIALYLLVLLALVVTRNIIFLLLLIVLGASIAPAAFLTFAQARSGGWRVPGSIVTVAAVFGGVIGVVAAGGLEYDTLRRLGVLPIVYVGLIEEAAKLVVPAVILLLWRRRPRSPSDGLVIGVASGAGFAALETMGYALRALVVSKGSLGAVEEVLLFRGLTAPAAHLSWTGVTAAAMFALAAAPSARRWLLFVVTYLGAVILHVGWDAFNAPLAYVVIGVVSLGWVLLELHHYRRSAPRSPATDAAVTGPYGDVSP</sequence>
<name>A0A2W2DQP0_9ACTN</name>
<keyword evidence="1" id="KW-1133">Transmembrane helix</keyword>
<proteinExistence type="predicted"/>
<dbReference type="Pfam" id="PF13367">
    <property type="entry name" value="PrsW-protease"/>
    <property type="match status" value="1"/>
</dbReference>
<feature type="transmembrane region" description="Helical" evidence="1">
    <location>
        <begin position="228"/>
        <end position="246"/>
    </location>
</feature>
<gene>
    <name evidence="2" type="ORF">C1I95_22145</name>
</gene>
<dbReference type="InterPro" id="IPR026898">
    <property type="entry name" value="PrsW"/>
</dbReference>
<organism evidence="2 3">
    <name type="scientific">Micromonospora craterilacus</name>
    <dbReference type="NCBI Taxonomy" id="1655439"/>
    <lineage>
        <taxon>Bacteria</taxon>
        <taxon>Bacillati</taxon>
        <taxon>Actinomycetota</taxon>
        <taxon>Actinomycetes</taxon>
        <taxon>Micromonosporales</taxon>
        <taxon>Micromonosporaceae</taxon>
        <taxon>Micromonospora</taxon>
    </lineage>
</organism>
<evidence type="ECO:0000313" key="3">
    <source>
        <dbReference type="Proteomes" id="UP000248924"/>
    </source>
</evidence>
<feature type="transmembrane region" description="Helical" evidence="1">
    <location>
        <begin position="205"/>
        <end position="222"/>
    </location>
</feature>
<dbReference type="EMBL" id="POTY01000153">
    <property type="protein sequence ID" value="PZG14262.1"/>
    <property type="molecule type" value="Genomic_DNA"/>
</dbReference>
<dbReference type="RefSeq" id="WP_111216232.1">
    <property type="nucleotide sequence ID" value="NZ_POTY01000153.1"/>
</dbReference>
<keyword evidence="2" id="KW-0645">Protease</keyword>